<evidence type="ECO:0000256" key="2">
    <source>
        <dbReference type="ARBA" id="ARBA00022475"/>
    </source>
</evidence>
<keyword evidence="5 6" id="KW-0472">Membrane</keyword>
<dbReference type="EMBL" id="CP003179">
    <property type="protein sequence ID" value="AEW04327.1"/>
    <property type="molecule type" value="Genomic_DNA"/>
</dbReference>
<proteinExistence type="predicted"/>
<keyword evidence="4 6" id="KW-1133">Transmembrane helix</keyword>
<evidence type="ECO:0000313" key="8">
    <source>
        <dbReference type="EMBL" id="AEW04327.1"/>
    </source>
</evidence>
<evidence type="ECO:0000256" key="3">
    <source>
        <dbReference type="ARBA" id="ARBA00022692"/>
    </source>
</evidence>
<dbReference type="HOGENOM" id="CLU_064305_0_0_9"/>
<evidence type="ECO:0000256" key="1">
    <source>
        <dbReference type="ARBA" id="ARBA00004651"/>
    </source>
</evidence>
<feature type="transmembrane region" description="Helical" evidence="6">
    <location>
        <begin position="6"/>
        <end position="26"/>
    </location>
</feature>
<feature type="transmembrane region" description="Helical" evidence="6">
    <location>
        <begin position="99"/>
        <end position="118"/>
    </location>
</feature>
<comment type="subcellular location">
    <subcellularLocation>
        <location evidence="1">Cell membrane</location>
        <topology evidence="1">Multi-pass membrane protein</topology>
    </subcellularLocation>
</comment>
<gene>
    <name evidence="8" type="ordered locus">Sulac_0824</name>
</gene>
<dbReference type="Proteomes" id="UP000005439">
    <property type="component" value="Chromosome"/>
</dbReference>
<feature type="transmembrane region" description="Helical" evidence="6">
    <location>
        <begin position="76"/>
        <end position="93"/>
    </location>
</feature>
<reference evidence="9" key="1">
    <citation type="submission" date="2011-12" db="EMBL/GenBank/DDBJ databases">
        <title>The complete genome of chromosome of Sulfobacillus acidophilus DSM 10332.</title>
        <authorList>
            <person name="Lucas S."/>
            <person name="Han J."/>
            <person name="Lapidus A."/>
            <person name="Bruce D."/>
            <person name="Goodwin L."/>
            <person name="Pitluck S."/>
            <person name="Peters L."/>
            <person name="Kyrpides N."/>
            <person name="Mavromatis K."/>
            <person name="Ivanova N."/>
            <person name="Mikhailova N."/>
            <person name="Chertkov O."/>
            <person name="Saunders E."/>
            <person name="Detter J.C."/>
            <person name="Tapia R."/>
            <person name="Han C."/>
            <person name="Land M."/>
            <person name="Hauser L."/>
            <person name="Markowitz V."/>
            <person name="Cheng J.-F."/>
            <person name="Hugenholtz P."/>
            <person name="Woyke T."/>
            <person name="Wu D."/>
            <person name="Pukall R."/>
            <person name="Gehrich-Schroeter G."/>
            <person name="Schneider S."/>
            <person name="Klenk H.-P."/>
            <person name="Eisen J.A."/>
        </authorList>
    </citation>
    <scope>NUCLEOTIDE SEQUENCE [LARGE SCALE GENOMIC DNA]</scope>
    <source>
        <strain evidence="9">ATCC 700253 / DSM 10332 / NAL</strain>
    </source>
</reference>
<keyword evidence="2" id="KW-1003">Cell membrane</keyword>
<evidence type="ECO:0000256" key="5">
    <source>
        <dbReference type="ARBA" id="ARBA00023136"/>
    </source>
</evidence>
<dbReference type="GO" id="GO:0005886">
    <property type="term" value="C:plasma membrane"/>
    <property type="evidence" value="ECO:0007669"/>
    <property type="project" value="UniProtKB-SubCell"/>
</dbReference>
<dbReference type="PANTHER" id="PTHR35007:SF1">
    <property type="entry name" value="PILUS ASSEMBLY PROTEIN"/>
    <property type="match status" value="1"/>
</dbReference>
<dbReference type="AlphaFoldDB" id="G8TS01"/>
<feature type="transmembrane region" description="Helical" evidence="6">
    <location>
        <begin position="276"/>
        <end position="296"/>
    </location>
</feature>
<feature type="domain" description="Type II secretion system protein GspF" evidence="7">
    <location>
        <begin position="136"/>
        <end position="261"/>
    </location>
</feature>
<dbReference type="PATRIC" id="fig|679936.5.peg.876"/>
<reference evidence="8 9" key="2">
    <citation type="journal article" date="2012" name="Stand. Genomic Sci.">
        <title>Complete genome sequence of the moderately thermophilic mineral-sulfide-oxidizing firmicute Sulfobacillus acidophilus type strain (NAL(T)).</title>
        <authorList>
            <person name="Anderson I."/>
            <person name="Chertkov O."/>
            <person name="Chen A."/>
            <person name="Saunders E."/>
            <person name="Lapidus A."/>
            <person name="Nolan M."/>
            <person name="Lucas S."/>
            <person name="Hammon N."/>
            <person name="Deshpande S."/>
            <person name="Cheng J.F."/>
            <person name="Han C."/>
            <person name="Tapia R."/>
            <person name="Goodwin L.A."/>
            <person name="Pitluck S."/>
            <person name="Liolios K."/>
            <person name="Pagani I."/>
            <person name="Ivanova N."/>
            <person name="Mikhailova N."/>
            <person name="Pati A."/>
            <person name="Palaniappan K."/>
            <person name="Land M."/>
            <person name="Pan C."/>
            <person name="Rohde M."/>
            <person name="Pukall R."/>
            <person name="Goker M."/>
            <person name="Detter J.C."/>
            <person name="Woyke T."/>
            <person name="Bristow J."/>
            <person name="Eisen J.A."/>
            <person name="Markowitz V."/>
            <person name="Hugenholtz P."/>
            <person name="Kyrpides N.C."/>
            <person name="Klenk H.P."/>
            <person name="Mavromatis K."/>
        </authorList>
    </citation>
    <scope>NUCLEOTIDE SEQUENCE [LARGE SCALE GENOMIC DNA]</scope>
    <source>
        <strain evidence="9">ATCC 700253 / DSM 10332 / NAL</strain>
    </source>
</reference>
<keyword evidence="3 6" id="KW-0812">Transmembrane</keyword>
<dbReference type="Gene3D" id="1.20.81.30">
    <property type="entry name" value="Type II secretion system (T2SS), domain F"/>
    <property type="match status" value="1"/>
</dbReference>
<dbReference type="InterPro" id="IPR018076">
    <property type="entry name" value="T2SS_GspF_dom"/>
</dbReference>
<dbReference type="Pfam" id="PF00482">
    <property type="entry name" value="T2SSF"/>
    <property type="match status" value="1"/>
</dbReference>
<evidence type="ECO:0000256" key="6">
    <source>
        <dbReference type="SAM" id="Phobius"/>
    </source>
</evidence>
<feature type="transmembrane region" description="Helical" evidence="6">
    <location>
        <begin position="245"/>
        <end position="264"/>
    </location>
</feature>
<keyword evidence="9" id="KW-1185">Reference proteome</keyword>
<sequence>MSGDNAWLVVMMWPIASAVLLAGIRYRRSVSVVEKRLLQLQRLEWGTGLAVKKLLWQRLAETWSRSQNAAAFNLRWTEYSLFISLGFLVPGILGYLGRGWAGGLLLGLMGGGSTLLYFRWRKQQYLRRAQESLPDFLRGVASGLRAGSSLMQSMLLVSEETPDPLGYEIQRVLRRESLGFSLDQALEELTQRIPSKDLSLAVMAINIQREVGGSLADILENIVGTIRERQRLAQEVRSLTAQGRYSGWILAMLPFILGILIWFVNPSYMDPLFGSALGHWLVGAALFSVMVGSLVIHRMVKAPEL</sequence>
<dbReference type="PANTHER" id="PTHR35007">
    <property type="entry name" value="INTEGRAL MEMBRANE PROTEIN-RELATED"/>
    <property type="match status" value="1"/>
</dbReference>
<accession>G8TS01</accession>
<evidence type="ECO:0000313" key="9">
    <source>
        <dbReference type="Proteomes" id="UP000005439"/>
    </source>
</evidence>
<dbReference type="KEGG" id="sap:Sulac_0824"/>
<name>G8TS01_SULAD</name>
<dbReference type="InterPro" id="IPR042094">
    <property type="entry name" value="T2SS_GspF_sf"/>
</dbReference>
<evidence type="ECO:0000259" key="7">
    <source>
        <dbReference type="Pfam" id="PF00482"/>
    </source>
</evidence>
<dbReference type="STRING" id="679936.Sulac_0824"/>
<evidence type="ECO:0000256" key="4">
    <source>
        <dbReference type="ARBA" id="ARBA00022989"/>
    </source>
</evidence>
<organism evidence="8 9">
    <name type="scientific">Sulfobacillus acidophilus (strain ATCC 700253 / DSM 10332 / NAL)</name>
    <dbReference type="NCBI Taxonomy" id="679936"/>
    <lineage>
        <taxon>Bacteria</taxon>
        <taxon>Bacillati</taxon>
        <taxon>Bacillota</taxon>
        <taxon>Clostridia</taxon>
        <taxon>Eubacteriales</taxon>
        <taxon>Clostridiales Family XVII. Incertae Sedis</taxon>
        <taxon>Sulfobacillus</taxon>
    </lineage>
</organism>
<protein>
    <submittedName>
        <fullName evidence="8">Type II secretion system F domain protein</fullName>
    </submittedName>
</protein>